<evidence type="ECO:0000256" key="3">
    <source>
        <dbReference type="SAM" id="SignalP"/>
    </source>
</evidence>
<dbReference type="GO" id="GO:0003676">
    <property type="term" value="F:nucleic acid binding"/>
    <property type="evidence" value="ECO:0007669"/>
    <property type="project" value="InterPro"/>
</dbReference>
<sequence length="399" mass="44894">MKPSPHHRKPWRQLGCLFLGFLTLSWSSCAVRSPPGWWRAGRPRKRLGSAAEAELLSHLAVLLLPEEPIAELFRDFPVKQPGSWGKRHLSPDLAVYGALKKKDAALFLEYDGYYRHHTPEGIAADIRKSEALLRQAPEGSQVLRISHAYRGWELACETSEVIVDPWQPGRPKSLAKAVRQIVQVVSKNLGGLLSTSVRVKLQDFLAIPAHSLCTSAVEFTRKAVSRGDRDPSRLFEFLREQLNMTVSQSENLLGRHPALQRYSVESNYRPIVQRLRDLGLQTAEILKVIGRFPPVLGYSIEETLKPTVQWLRDLGLKKAEIAKVIGRFPQILGCSIEGNLKPTVQWLRDLGLKTAEIAKVIGRFPPVLGYSIEENLRPTVQWLRDLGLKKAEIAKVIGR</sequence>
<dbReference type="Gene3D" id="1.25.70.10">
    <property type="entry name" value="Transcription termination factor 3, mitochondrial"/>
    <property type="match status" value="1"/>
</dbReference>
<dbReference type="InterPro" id="IPR003690">
    <property type="entry name" value="MTERF"/>
</dbReference>
<evidence type="ECO:0000313" key="5">
    <source>
        <dbReference type="Proteomes" id="UP000601435"/>
    </source>
</evidence>
<dbReference type="EMBL" id="CAJNJA010094208">
    <property type="protein sequence ID" value="CAE7941533.1"/>
    <property type="molecule type" value="Genomic_DNA"/>
</dbReference>
<feature type="non-terminal residue" evidence="4">
    <location>
        <position position="399"/>
    </location>
</feature>
<keyword evidence="3" id="KW-0732">Signal</keyword>
<accession>A0A813CAS1</accession>
<gene>
    <name evidence="4" type="primary">MTERF4</name>
    <name evidence="4" type="ORF">SNEC2469_LOCUS34314</name>
</gene>
<dbReference type="PROSITE" id="PS51257">
    <property type="entry name" value="PROKAR_LIPOPROTEIN"/>
    <property type="match status" value="1"/>
</dbReference>
<reference evidence="4" key="1">
    <citation type="submission" date="2021-02" db="EMBL/GenBank/DDBJ databases">
        <authorList>
            <person name="Dougan E. K."/>
            <person name="Rhodes N."/>
            <person name="Thang M."/>
            <person name="Chan C."/>
        </authorList>
    </citation>
    <scope>NUCLEOTIDE SEQUENCE</scope>
</reference>
<dbReference type="SMART" id="SM00733">
    <property type="entry name" value="Mterf"/>
    <property type="match status" value="4"/>
</dbReference>
<dbReference type="AlphaFoldDB" id="A0A813CAS1"/>
<dbReference type="Pfam" id="PF02536">
    <property type="entry name" value="mTERF"/>
    <property type="match status" value="1"/>
</dbReference>
<comment type="similarity">
    <text evidence="1">Belongs to the mTERF family.</text>
</comment>
<proteinExistence type="inferred from homology"/>
<keyword evidence="2" id="KW-0809">Transit peptide</keyword>
<keyword evidence="5" id="KW-1185">Reference proteome</keyword>
<feature type="signal peptide" evidence="3">
    <location>
        <begin position="1"/>
        <end position="30"/>
    </location>
</feature>
<dbReference type="PANTHER" id="PTHR13068">
    <property type="entry name" value="CGI-12 PROTEIN-RELATED"/>
    <property type="match status" value="1"/>
</dbReference>
<feature type="chain" id="PRO_5032834404" evidence="3">
    <location>
        <begin position="31"/>
        <end position="399"/>
    </location>
</feature>
<comment type="caution">
    <text evidence="4">The sequence shown here is derived from an EMBL/GenBank/DDBJ whole genome shotgun (WGS) entry which is preliminary data.</text>
</comment>
<organism evidence="4 5">
    <name type="scientific">Symbiodinium necroappetens</name>
    <dbReference type="NCBI Taxonomy" id="1628268"/>
    <lineage>
        <taxon>Eukaryota</taxon>
        <taxon>Sar</taxon>
        <taxon>Alveolata</taxon>
        <taxon>Dinophyceae</taxon>
        <taxon>Suessiales</taxon>
        <taxon>Symbiodiniaceae</taxon>
        <taxon>Symbiodinium</taxon>
    </lineage>
</organism>
<dbReference type="InterPro" id="IPR038538">
    <property type="entry name" value="MTERF_sf"/>
</dbReference>
<protein>
    <submittedName>
        <fullName evidence="4">mTERF4 protein</fullName>
    </submittedName>
</protein>
<dbReference type="Proteomes" id="UP000601435">
    <property type="component" value="Unassembled WGS sequence"/>
</dbReference>
<name>A0A813CAS1_9DINO</name>
<evidence type="ECO:0000256" key="1">
    <source>
        <dbReference type="ARBA" id="ARBA00007692"/>
    </source>
</evidence>
<dbReference type="PANTHER" id="PTHR13068:SF151">
    <property type="entry name" value="TRANSCRIPTION TERMINATION FACTOR MTERF9, CHLOROPLASTIC"/>
    <property type="match status" value="1"/>
</dbReference>
<evidence type="ECO:0000313" key="4">
    <source>
        <dbReference type="EMBL" id="CAE7941533.1"/>
    </source>
</evidence>
<evidence type="ECO:0000256" key="2">
    <source>
        <dbReference type="ARBA" id="ARBA00022946"/>
    </source>
</evidence>
<dbReference type="OrthoDB" id="431213at2759"/>